<evidence type="ECO:0000313" key="4">
    <source>
        <dbReference type="Proteomes" id="UP000515934"/>
    </source>
</evidence>
<evidence type="ECO:0000313" key="3">
    <source>
        <dbReference type="EMBL" id="QNN62332.1"/>
    </source>
</evidence>
<keyword evidence="4" id="KW-1185">Reference proteome</keyword>
<accession>A0A7G9S3A7</accession>
<gene>
    <name evidence="3" type="ORF">H9L06_08635</name>
</gene>
<reference evidence="3 4" key="1">
    <citation type="submission" date="2020-08" db="EMBL/GenBank/DDBJ databases">
        <title>Genome sequence of Leucobacter denitrificans KACC 14055T.</title>
        <authorList>
            <person name="Hyun D.-W."/>
            <person name="Bae J.-W."/>
        </authorList>
    </citation>
    <scope>NUCLEOTIDE SEQUENCE [LARGE SCALE GENOMIC DNA]</scope>
    <source>
        <strain evidence="3 4">KACC 14055</strain>
    </source>
</reference>
<feature type="transmembrane region" description="Helical" evidence="2">
    <location>
        <begin position="190"/>
        <end position="210"/>
    </location>
</feature>
<proteinExistence type="predicted"/>
<evidence type="ECO:0000256" key="1">
    <source>
        <dbReference type="SAM" id="MobiDB-lite"/>
    </source>
</evidence>
<organism evidence="3 4">
    <name type="scientific">Leucobacter denitrificans</name>
    <dbReference type="NCBI Taxonomy" id="683042"/>
    <lineage>
        <taxon>Bacteria</taxon>
        <taxon>Bacillati</taxon>
        <taxon>Actinomycetota</taxon>
        <taxon>Actinomycetes</taxon>
        <taxon>Micrococcales</taxon>
        <taxon>Microbacteriaceae</taxon>
        <taxon>Leucobacter</taxon>
    </lineage>
</organism>
<keyword evidence="2" id="KW-0472">Membrane</keyword>
<feature type="region of interest" description="Disordered" evidence="1">
    <location>
        <begin position="107"/>
        <end position="131"/>
    </location>
</feature>
<feature type="compositionally biased region" description="Acidic residues" evidence="1">
    <location>
        <begin position="15"/>
        <end position="32"/>
    </location>
</feature>
<dbReference type="Proteomes" id="UP000515934">
    <property type="component" value="Chromosome"/>
</dbReference>
<feature type="compositionally biased region" description="Basic and acidic residues" evidence="1">
    <location>
        <begin position="107"/>
        <end position="116"/>
    </location>
</feature>
<dbReference type="EMBL" id="CP060716">
    <property type="protein sequence ID" value="QNN62332.1"/>
    <property type="molecule type" value="Genomic_DNA"/>
</dbReference>
<protein>
    <submittedName>
        <fullName evidence="3">Uncharacterized protein</fullName>
    </submittedName>
</protein>
<keyword evidence="2" id="KW-0812">Transmembrane</keyword>
<dbReference type="KEGG" id="ldn:H9L06_08635"/>
<sequence>MNPDKQSGDPRKDQPDEDASEAEIAPEEEFDDATVVATHDDATVVVTHEEFSDRTVAVSTGDARSGSEPLHKTVVASGVQTDSGVPSGPVVDGVEIPPSLAKLLFKRPLDPKRRAPESPFPKKQSSLPRGGVRPDIPVIYGARPEELVPQNEGTDFARWIGPPPASYALDPVDRDTLPSTARVNRRFSRIAMYGGVGVIVVTLCGLWWIVGELF</sequence>
<feature type="compositionally biased region" description="Basic and acidic residues" evidence="1">
    <location>
        <begin position="1"/>
        <end position="14"/>
    </location>
</feature>
<dbReference type="AlphaFoldDB" id="A0A7G9S3A7"/>
<evidence type="ECO:0000256" key="2">
    <source>
        <dbReference type="SAM" id="Phobius"/>
    </source>
</evidence>
<name>A0A7G9S3A7_9MICO</name>
<keyword evidence="2" id="KW-1133">Transmembrane helix</keyword>
<feature type="region of interest" description="Disordered" evidence="1">
    <location>
        <begin position="1"/>
        <end position="34"/>
    </location>
</feature>
<dbReference type="RefSeq" id="WP_187554803.1">
    <property type="nucleotide sequence ID" value="NZ_CP060716.1"/>
</dbReference>